<dbReference type="InterPro" id="IPR051287">
    <property type="entry name" value="TCR_variable_region"/>
</dbReference>
<evidence type="ECO:0000256" key="4">
    <source>
        <dbReference type="ARBA" id="ARBA00023319"/>
    </source>
</evidence>
<dbReference type="InterPro" id="IPR013106">
    <property type="entry name" value="Ig_V-set"/>
</dbReference>
<feature type="domain" description="Ig-like" evidence="7">
    <location>
        <begin position="12"/>
        <end position="101"/>
    </location>
</feature>
<dbReference type="InterPro" id="IPR007110">
    <property type="entry name" value="Ig-like_dom"/>
</dbReference>
<evidence type="ECO:0000256" key="6">
    <source>
        <dbReference type="SAM" id="Phobius"/>
    </source>
</evidence>
<dbReference type="SMART" id="SM00409">
    <property type="entry name" value="IG"/>
    <property type="match status" value="1"/>
</dbReference>
<proteinExistence type="predicted"/>
<keyword evidence="5" id="KW-0391">Immunity</keyword>
<sequence length="183" mass="21408">KPLSLNENRHVGDSVTLSCSYKDYTGNIKNLQWYRQYPRSKPEFLLYIFPQGLMSEDRPPRFTAAVNQDNKQVDLEISSAVETDSAIYYCALVPTVTGNLTASYKNLHAIIKERRSLEHLLHLVSKEMCSIDSHSHFCLFISKMLFLFLIVIFLLKGQLFLFFFFFLHLIQLYIQCEQHVQYI</sequence>
<evidence type="ECO:0000256" key="1">
    <source>
        <dbReference type="ARBA" id="ARBA00022729"/>
    </source>
</evidence>
<dbReference type="GO" id="GO:0002250">
    <property type="term" value="P:adaptive immune response"/>
    <property type="evidence" value="ECO:0007669"/>
    <property type="project" value="UniProtKB-KW"/>
</dbReference>
<dbReference type="Gene3D" id="2.60.40.10">
    <property type="entry name" value="Immunoglobulins"/>
    <property type="match status" value="1"/>
</dbReference>
<dbReference type="InterPro" id="IPR003599">
    <property type="entry name" value="Ig_sub"/>
</dbReference>
<keyword evidence="3" id="KW-0675">Receptor</keyword>
<evidence type="ECO:0000313" key="8">
    <source>
        <dbReference type="Ensembl" id="ENSSANP00000065461.1"/>
    </source>
</evidence>
<dbReference type="SUPFAM" id="SSF48726">
    <property type="entry name" value="Immunoglobulin"/>
    <property type="match status" value="1"/>
</dbReference>
<dbReference type="GO" id="GO:0042101">
    <property type="term" value="C:T cell receptor complex"/>
    <property type="evidence" value="ECO:0007669"/>
    <property type="project" value="UniProtKB-KW"/>
</dbReference>
<dbReference type="Pfam" id="PF07686">
    <property type="entry name" value="V-set"/>
    <property type="match status" value="1"/>
</dbReference>
<name>A0A671Q1P6_9TELE</name>
<keyword evidence="5" id="KW-1279">T cell receptor</keyword>
<protein>
    <recommendedName>
        <fullName evidence="7">Ig-like domain-containing protein</fullName>
    </recommendedName>
</protein>
<dbReference type="Ensembl" id="ENSSANT00000069589.1">
    <property type="protein sequence ID" value="ENSSANP00000065461.1"/>
    <property type="gene ID" value="ENSSANG00000032627.1"/>
</dbReference>
<evidence type="ECO:0000259" key="7">
    <source>
        <dbReference type="PROSITE" id="PS50835"/>
    </source>
</evidence>
<keyword evidence="6" id="KW-0812">Transmembrane</keyword>
<dbReference type="PANTHER" id="PTHR19367:SF18">
    <property type="entry name" value="T CELL RECEPTOR ALPHA VARIABLE 16"/>
    <property type="match status" value="1"/>
</dbReference>
<keyword evidence="4" id="KW-0393">Immunoglobulin domain</keyword>
<keyword evidence="9" id="KW-1185">Reference proteome</keyword>
<dbReference type="PROSITE" id="PS50835">
    <property type="entry name" value="IG_LIKE"/>
    <property type="match status" value="1"/>
</dbReference>
<dbReference type="PANTHER" id="PTHR19367">
    <property type="entry name" value="T-CELL RECEPTOR ALPHA CHAIN V REGION"/>
    <property type="match status" value="1"/>
</dbReference>
<reference evidence="8" key="1">
    <citation type="submission" date="2025-08" db="UniProtKB">
        <authorList>
            <consortium name="Ensembl"/>
        </authorList>
    </citation>
    <scope>IDENTIFICATION</scope>
</reference>
<keyword evidence="6" id="KW-0472">Membrane</keyword>
<evidence type="ECO:0000313" key="9">
    <source>
        <dbReference type="Proteomes" id="UP000472260"/>
    </source>
</evidence>
<dbReference type="Proteomes" id="UP000472260">
    <property type="component" value="Unassembled WGS sequence"/>
</dbReference>
<evidence type="ECO:0000256" key="3">
    <source>
        <dbReference type="ARBA" id="ARBA00023170"/>
    </source>
</evidence>
<keyword evidence="2" id="KW-1064">Adaptive immunity</keyword>
<dbReference type="AlphaFoldDB" id="A0A671Q1P6"/>
<dbReference type="InterPro" id="IPR013783">
    <property type="entry name" value="Ig-like_fold"/>
</dbReference>
<dbReference type="InterPro" id="IPR036179">
    <property type="entry name" value="Ig-like_dom_sf"/>
</dbReference>
<keyword evidence="6" id="KW-1133">Transmembrane helix</keyword>
<accession>A0A671Q1P6</accession>
<feature type="transmembrane region" description="Helical" evidence="6">
    <location>
        <begin position="145"/>
        <end position="170"/>
    </location>
</feature>
<organism evidence="8 9">
    <name type="scientific">Sinocyclocheilus anshuiensis</name>
    <dbReference type="NCBI Taxonomy" id="1608454"/>
    <lineage>
        <taxon>Eukaryota</taxon>
        <taxon>Metazoa</taxon>
        <taxon>Chordata</taxon>
        <taxon>Craniata</taxon>
        <taxon>Vertebrata</taxon>
        <taxon>Euteleostomi</taxon>
        <taxon>Actinopterygii</taxon>
        <taxon>Neopterygii</taxon>
        <taxon>Teleostei</taxon>
        <taxon>Ostariophysi</taxon>
        <taxon>Cypriniformes</taxon>
        <taxon>Cyprinidae</taxon>
        <taxon>Cyprininae</taxon>
        <taxon>Sinocyclocheilus</taxon>
    </lineage>
</organism>
<dbReference type="SMART" id="SM00406">
    <property type="entry name" value="IGv"/>
    <property type="match status" value="1"/>
</dbReference>
<evidence type="ECO:0000256" key="5">
    <source>
        <dbReference type="ARBA" id="ARBA00043266"/>
    </source>
</evidence>
<evidence type="ECO:0000256" key="2">
    <source>
        <dbReference type="ARBA" id="ARBA00023130"/>
    </source>
</evidence>
<reference evidence="8" key="2">
    <citation type="submission" date="2025-09" db="UniProtKB">
        <authorList>
            <consortium name="Ensembl"/>
        </authorList>
    </citation>
    <scope>IDENTIFICATION</scope>
</reference>
<keyword evidence="1" id="KW-0732">Signal</keyword>